<dbReference type="EMBL" id="MBFT01000155">
    <property type="protein sequence ID" value="PVU96231.1"/>
    <property type="molecule type" value="Genomic_DNA"/>
</dbReference>
<feature type="region of interest" description="Disordered" evidence="1">
    <location>
        <begin position="90"/>
        <end position="149"/>
    </location>
</feature>
<proteinExistence type="predicted"/>
<reference evidence="2 3" key="1">
    <citation type="journal article" date="2018" name="MBio">
        <title>Comparative Genomics Reveals the Core Gene Toolbox for the Fungus-Insect Symbiosis.</title>
        <authorList>
            <person name="Wang Y."/>
            <person name="Stata M."/>
            <person name="Wang W."/>
            <person name="Stajich J.E."/>
            <person name="White M.M."/>
            <person name="Moncalvo J.M."/>
        </authorList>
    </citation>
    <scope>NUCLEOTIDE SEQUENCE [LARGE SCALE GENOMIC DNA]</scope>
    <source>
        <strain evidence="2 3">AUS-77-4</strain>
    </source>
</reference>
<gene>
    <name evidence="2" type="ORF">BB559_002462</name>
</gene>
<protein>
    <submittedName>
        <fullName evidence="2">Uncharacterized protein</fullName>
    </submittedName>
</protein>
<feature type="compositionally biased region" description="Polar residues" evidence="1">
    <location>
        <begin position="138"/>
        <end position="149"/>
    </location>
</feature>
<organism evidence="2 3">
    <name type="scientific">Furculomyces boomerangus</name>
    <dbReference type="NCBI Taxonomy" id="61424"/>
    <lineage>
        <taxon>Eukaryota</taxon>
        <taxon>Fungi</taxon>
        <taxon>Fungi incertae sedis</taxon>
        <taxon>Zoopagomycota</taxon>
        <taxon>Kickxellomycotina</taxon>
        <taxon>Harpellomycetes</taxon>
        <taxon>Harpellales</taxon>
        <taxon>Harpellaceae</taxon>
        <taxon>Furculomyces</taxon>
    </lineage>
</organism>
<keyword evidence="3" id="KW-1185">Reference proteome</keyword>
<evidence type="ECO:0000313" key="2">
    <source>
        <dbReference type="EMBL" id="PVU96231.1"/>
    </source>
</evidence>
<dbReference type="AlphaFoldDB" id="A0A2T9YV79"/>
<comment type="caution">
    <text evidence="2">The sequence shown here is derived from an EMBL/GenBank/DDBJ whole genome shotgun (WGS) entry which is preliminary data.</text>
</comment>
<sequence>MNPDSNQNMEMVLHSPRKFDSEQQTGLIHIPNSNSIQRNHTVLVPTPHINHRYYSRINPKFELHQTSDYSSHPSSKSRVLLDPYAQTNSSNFKKGSFQTNPHLGHNKTSDSGTHTSSKSRILLDPYAQNNNNYNQNNSSKTSSRFNLESGTQTRQKYFYHVIPKPDTYSSSQYGHKHKPKSSSYDYPPPQPPIMPIPRPPIDSNRYRQINTYFERFTNHDDFDCLDCDFIITDCTEN</sequence>
<accession>A0A2T9YV79</accession>
<dbReference type="Proteomes" id="UP000245699">
    <property type="component" value="Unassembled WGS sequence"/>
</dbReference>
<evidence type="ECO:0000256" key="1">
    <source>
        <dbReference type="SAM" id="MobiDB-lite"/>
    </source>
</evidence>
<feature type="compositionally biased region" description="Pro residues" evidence="1">
    <location>
        <begin position="186"/>
        <end position="200"/>
    </location>
</feature>
<feature type="compositionally biased region" description="Polar residues" evidence="1">
    <location>
        <begin position="90"/>
        <end position="101"/>
    </location>
</feature>
<feature type="region of interest" description="Disordered" evidence="1">
    <location>
        <begin position="168"/>
        <end position="202"/>
    </location>
</feature>
<name>A0A2T9YV79_9FUNG</name>
<feature type="compositionally biased region" description="Low complexity" evidence="1">
    <location>
        <begin position="128"/>
        <end position="137"/>
    </location>
</feature>
<feature type="compositionally biased region" description="Polar residues" evidence="1">
    <location>
        <begin position="109"/>
        <end position="119"/>
    </location>
</feature>
<evidence type="ECO:0000313" key="3">
    <source>
        <dbReference type="Proteomes" id="UP000245699"/>
    </source>
</evidence>